<keyword evidence="1" id="KW-0175">Coiled coil</keyword>
<evidence type="ECO:0000313" key="3">
    <source>
        <dbReference type="EMBL" id="KAF0022420.1"/>
    </source>
</evidence>
<proteinExistence type="predicted"/>
<dbReference type="PANTHER" id="PTHR10424">
    <property type="entry name" value="VIRAL ENVELOPE PROTEIN"/>
    <property type="match status" value="1"/>
</dbReference>
<dbReference type="PANTHER" id="PTHR10424:SF80">
    <property type="entry name" value="ENVELOPE GLYCOPROTEIN"/>
    <property type="match status" value="1"/>
</dbReference>
<reference evidence="3 4" key="1">
    <citation type="submission" date="2019-06" db="EMBL/GenBank/DDBJ databases">
        <title>Draft genomes of female and male turbot (Scophthalmus maximus).</title>
        <authorList>
            <person name="Xu H."/>
            <person name="Xu X.-W."/>
            <person name="Shao C."/>
            <person name="Chen S."/>
        </authorList>
    </citation>
    <scope>NUCLEOTIDE SEQUENCE [LARGE SCALE GENOMIC DNA]</scope>
    <source>
        <strain evidence="3">Ysfricsl-2016a</strain>
        <tissue evidence="3">Blood</tissue>
    </source>
</reference>
<accession>A0A6A4RST4</accession>
<feature type="coiled-coil region" evidence="1">
    <location>
        <begin position="96"/>
        <end position="169"/>
    </location>
</feature>
<sequence length="762" mass="84819">MVTAAAEVKYRGQQCDNRTGCFGSRGLKKKYKKAGNTRFWHEYMTKHLGRLEKTGQPSRPPPYNPKAPELMAPVIEFKGDIKVEGELKEIPSEEVREEEEVSAERLQDLKEMLNDSQTVRLQLRHEIEKIKDDLEVMNLKRLDMEDADKRREEKRIREKEEECQQLQRTYGLQEKGMGRLQKEVRKARSGKAKMIKGGRKSKNEGHSTPDSRVETVVIRSTMTHDDTDYDPDETENDKSDNDNMGEVVTEDAHVRRKRSTQETTDPCLRRYGGIELNYTRGSNTTFTFDLCDVIRCGTTPSQWRGYDVYMFDSYSGSPLTADNGWCSHWGRVLCGTGPNYLGGGWITSRKGSNTAGIQAAGSLARSQITTGKLNALMFNLRNLTSNPYGRTKSGTYCDQSANSMTFVLGVDHAGTDTKALVRVNLIALLLDPPNVTSSNNQTSPITDSDAKALSTDDFSVLDILEIETGVSHYNSCGPCRPLVAVWGIAPPFNPPDWSGTFTILALIRPITMFNVTAVDLTLMAAKLSFKTPSFLQRKRDEVPVAAITTYIDAIIVPRGVPNEFKLIDQVASEFESTLCWWCTINKNVNNEQRLTNLTVNGMGAIAAELQANPLMTYQTNLAVNYLLAKQGGSCFMIGDQCCTFIPNNTAPDGSVHRALTGLRVMSAKMKEMSGVNNPLTDWLENMFGSWKGMILSLGTSLVVVIASFIFCGCCCVPCIRFLCLRVIEQAMAGKLPPDRDAQLPLLVRGPADSLRDYDNISL</sequence>
<dbReference type="AlphaFoldDB" id="A0A6A4RST4"/>
<feature type="region of interest" description="Disordered" evidence="2">
    <location>
        <begin position="184"/>
        <end position="263"/>
    </location>
</feature>
<evidence type="ECO:0000256" key="1">
    <source>
        <dbReference type="SAM" id="Coils"/>
    </source>
</evidence>
<dbReference type="Gene3D" id="1.10.287.210">
    <property type="match status" value="1"/>
</dbReference>
<dbReference type="Proteomes" id="UP000438429">
    <property type="component" value="Unassembled WGS sequence"/>
</dbReference>
<feature type="compositionally biased region" description="Basic and acidic residues" evidence="2">
    <location>
        <begin position="201"/>
        <end position="213"/>
    </location>
</feature>
<name>A0A6A4RST4_SCOMX</name>
<dbReference type="EMBL" id="VEVO01000028">
    <property type="protein sequence ID" value="KAF0022420.1"/>
    <property type="molecule type" value="Genomic_DNA"/>
</dbReference>
<protein>
    <submittedName>
        <fullName evidence="3">Uncharacterized protein</fullName>
    </submittedName>
</protein>
<comment type="caution">
    <text evidence="3">The sequence shown here is derived from an EMBL/GenBank/DDBJ whole genome shotgun (WGS) entry which is preliminary data.</text>
</comment>
<dbReference type="SUPFAM" id="SSF58069">
    <property type="entry name" value="Virus ectodomain"/>
    <property type="match status" value="1"/>
</dbReference>
<evidence type="ECO:0000313" key="4">
    <source>
        <dbReference type="Proteomes" id="UP000438429"/>
    </source>
</evidence>
<gene>
    <name evidence="3" type="ORF">F2P81_025332</name>
</gene>
<organism evidence="3 4">
    <name type="scientific">Scophthalmus maximus</name>
    <name type="common">Turbot</name>
    <name type="synonym">Psetta maxima</name>
    <dbReference type="NCBI Taxonomy" id="52904"/>
    <lineage>
        <taxon>Eukaryota</taxon>
        <taxon>Metazoa</taxon>
        <taxon>Chordata</taxon>
        <taxon>Craniata</taxon>
        <taxon>Vertebrata</taxon>
        <taxon>Euteleostomi</taxon>
        <taxon>Actinopterygii</taxon>
        <taxon>Neopterygii</taxon>
        <taxon>Teleostei</taxon>
        <taxon>Neoteleostei</taxon>
        <taxon>Acanthomorphata</taxon>
        <taxon>Carangaria</taxon>
        <taxon>Pleuronectiformes</taxon>
        <taxon>Pleuronectoidei</taxon>
        <taxon>Scophthalmidae</taxon>
        <taxon>Scophthalmus</taxon>
    </lineage>
</organism>
<feature type="compositionally biased region" description="Basic residues" evidence="2">
    <location>
        <begin position="187"/>
        <end position="200"/>
    </location>
</feature>
<dbReference type="InterPro" id="IPR018154">
    <property type="entry name" value="TLV/ENV_coat_polyprotein"/>
</dbReference>
<evidence type="ECO:0000256" key="2">
    <source>
        <dbReference type="SAM" id="MobiDB-lite"/>
    </source>
</evidence>